<name>A0A2A9DPD3_9CORY</name>
<dbReference type="Gene3D" id="3.40.50.300">
    <property type="entry name" value="P-loop containing nucleotide triphosphate hydrolases"/>
    <property type="match status" value="1"/>
</dbReference>
<dbReference type="InterPro" id="IPR003439">
    <property type="entry name" value="ABC_transporter-like_ATP-bd"/>
</dbReference>
<accession>A0A2A9DPD3</accession>
<dbReference type="PANTHER" id="PTHR42794:SF2">
    <property type="entry name" value="ABC TRANSPORTER ATP-BINDING PROTEIN"/>
    <property type="match status" value="1"/>
</dbReference>
<dbReference type="GO" id="GO:0016887">
    <property type="term" value="F:ATP hydrolysis activity"/>
    <property type="evidence" value="ECO:0007669"/>
    <property type="project" value="InterPro"/>
</dbReference>
<gene>
    <name evidence="4" type="ORF">ATK06_1118</name>
</gene>
<reference evidence="4 5" key="1">
    <citation type="submission" date="2017-10" db="EMBL/GenBank/DDBJ databases">
        <title>Sequencing the genomes of 1000 actinobacteria strains.</title>
        <authorList>
            <person name="Klenk H.-P."/>
        </authorList>
    </citation>
    <scope>NUCLEOTIDE SEQUENCE [LARGE SCALE GENOMIC DNA]</scope>
    <source>
        <strain evidence="4 5">DSM 20688</strain>
    </source>
</reference>
<dbReference type="OrthoDB" id="3579586at2"/>
<dbReference type="CDD" id="cd03214">
    <property type="entry name" value="ABC_Iron-Siderophores_B12_Hemin"/>
    <property type="match status" value="1"/>
</dbReference>
<dbReference type="InterPro" id="IPR003593">
    <property type="entry name" value="AAA+_ATPase"/>
</dbReference>
<organism evidence="4 5">
    <name type="scientific">Corynebacterium renale</name>
    <dbReference type="NCBI Taxonomy" id="1724"/>
    <lineage>
        <taxon>Bacteria</taxon>
        <taxon>Bacillati</taxon>
        <taxon>Actinomycetota</taxon>
        <taxon>Actinomycetes</taxon>
        <taxon>Mycobacteriales</taxon>
        <taxon>Corynebacteriaceae</taxon>
        <taxon>Corynebacterium</taxon>
    </lineage>
</organism>
<dbReference type="STRING" id="1724.GCA_001044175_02217"/>
<keyword evidence="1" id="KW-0547">Nucleotide-binding</keyword>
<evidence type="ECO:0000259" key="3">
    <source>
        <dbReference type="PROSITE" id="PS50893"/>
    </source>
</evidence>
<keyword evidence="2 4" id="KW-0067">ATP-binding</keyword>
<dbReference type="SUPFAM" id="SSF52540">
    <property type="entry name" value="P-loop containing nucleoside triphosphate hydrolases"/>
    <property type="match status" value="1"/>
</dbReference>
<feature type="domain" description="ABC transporter" evidence="3">
    <location>
        <begin position="6"/>
        <end position="231"/>
    </location>
</feature>
<evidence type="ECO:0000256" key="1">
    <source>
        <dbReference type="ARBA" id="ARBA00022741"/>
    </source>
</evidence>
<dbReference type="RefSeq" id="WP_048380782.1">
    <property type="nucleotide sequence ID" value="NZ_LDYE01000008.1"/>
</dbReference>
<evidence type="ECO:0000313" key="4">
    <source>
        <dbReference type="EMBL" id="PFG28035.1"/>
    </source>
</evidence>
<evidence type="ECO:0000256" key="2">
    <source>
        <dbReference type="ARBA" id="ARBA00022840"/>
    </source>
</evidence>
<dbReference type="SMART" id="SM00382">
    <property type="entry name" value="AAA"/>
    <property type="match status" value="1"/>
</dbReference>
<dbReference type="Proteomes" id="UP000221653">
    <property type="component" value="Unassembled WGS sequence"/>
</dbReference>
<dbReference type="EMBL" id="PDJF01000001">
    <property type="protein sequence ID" value="PFG28035.1"/>
    <property type="molecule type" value="Genomic_DNA"/>
</dbReference>
<dbReference type="AlphaFoldDB" id="A0A2A9DPD3"/>
<sequence>MVSVELNLEGLSTGYGSRTIVESLTASGLSGCVGLLGPNGSGKTTLLKTLAGVLPAISGSFSVLADGHPITARTDIGYVPQELPGTASLTALETVLVSARRAVDGDPLEATARTLTELGVGHVAQRYLGELSGGQRQIIAVAQMLVGRPKLMLLDEPTSALDLHRQLFILEKIRERVHAEGSVAMVSLHDMNLAARFCDSLIVMHGGAVTCSGHPRDVLTPETLREVYQVESEVLEHRGVPVIVAHSPYRIS</sequence>
<dbReference type="PROSITE" id="PS50893">
    <property type="entry name" value="ABC_TRANSPORTER_2"/>
    <property type="match status" value="1"/>
</dbReference>
<proteinExistence type="predicted"/>
<keyword evidence="5" id="KW-1185">Reference proteome</keyword>
<dbReference type="Pfam" id="PF00005">
    <property type="entry name" value="ABC_tran"/>
    <property type="match status" value="1"/>
</dbReference>
<dbReference type="PANTHER" id="PTHR42794">
    <property type="entry name" value="HEMIN IMPORT ATP-BINDING PROTEIN HMUV"/>
    <property type="match status" value="1"/>
</dbReference>
<protein>
    <submittedName>
        <fullName evidence="4">Iron complex transport system ATP-binding protein</fullName>
    </submittedName>
</protein>
<dbReference type="GO" id="GO:0005524">
    <property type="term" value="F:ATP binding"/>
    <property type="evidence" value="ECO:0007669"/>
    <property type="project" value="UniProtKB-KW"/>
</dbReference>
<comment type="caution">
    <text evidence="4">The sequence shown here is derived from an EMBL/GenBank/DDBJ whole genome shotgun (WGS) entry which is preliminary data.</text>
</comment>
<dbReference type="InterPro" id="IPR027417">
    <property type="entry name" value="P-loop_NTPase"/>
</dbReference>
<evidence type="ECO:0000313" key="5">
    <source>
        <dbReference type="Proteomes" id="UP000221653"/>
    </source>
</evidence>